<evidence type="ECO:0000256" key="10">
    <source>
        <dbReference type="SAM" id="MobiDB-lite"/>
    </source>
</evidence>
<reference evidence="15" key="1">
    <citation type="journal article" date="2019" name="Int. J. Syst. Evol. Microbiol.">
        <title>The Global Catalogue of Microorganisms (GCM) 10K type strain sequencing project: providing services to taxonomists for standard genome sequencing and annotation.</title>
        <authorList>
            <consortium name="The Broad Institute Genomics Platform"/>
            <consortium name="The Broad Institute Genome Sequencing Center for Infectious Disease"/>
            <person name="Wu L."/>
            <person name="Ma J."/>
        </authorList>
    </citation>
    <scope>NUCLEOTIDE SEQUENCE [LARGE SCALE GENOMIC DNA]</scope>
    <source>
        <strain evidence="15">CGMCC 4.7132</strain>
    </source>
</reference>
<keyword evidence="4" id="KW-0597">Phosphoprotein</keyword>
<feature type="compositionally biased region" description="Low complexity" evidence="10">
    <location>
        <begin position="2193"/>
        <end position="2206"/>
    </location>
</feature>
<protein>
    <submittedName>
        <fullName evidence="14">SDR family NAD(P)-dependent oxidoreductase</fullName>
    </submittedName>
</protein>
<dbReference type="SMART" id="SM00826">
    <property type="entry name" value="PKS_DH"/>
    <property type="match status" value="1"/>
</dbReference>
<dbReference type="Gene3D" id="3.10.129.110">
    <property type="entry name" value="Polyketide synthase dehydratase"/>
    <property type="match status" value="1"/>
</dbReference>
<dbReference type="InterPro" id="IPR018201">
    <property type="entry name" value="Ketoacyl_synth_AS"/>
</dbReference>
<dbReference type="Pfam" id="PF08659">
    <property type="entry name" value="KR"/>
    <property type="match status" value="1"/>
</dbReference>
<dbReference type="InterPro" id="IPR049551">
    <property type="entry name" value="PKS_DH_C"/>
</dbReference>
<dbReference type="SUPFAM" id="SSF51735">
    <property type="entry name" value="NAD(P)-binding Rossmann-fold domains"/>
    <property type="match status" value="2"/>
</dbReference>
<dbReference type="Pfam" id="PF22953">
    <property type="entry name" value="SpnB_Rossmann"/>
    <property type="match status" value="1"/>
</dbReference>
<dbReference type="InterPro" id="IPR006162">
    <property type="entry name" value="Ppantetheine_attach_site"/>
</dbReference>
<dbReference type="InterPro" id="IPR001227">
    <property type="entry name" value="Ac_transferase_dom_sf"/>
</dbReference>
<dbReference type="SMART" id="SM00823">
    <property type="entry name" value="PKS_PP"/>
    <property type="match status" value="1"/>
</dbReference>
<feature type="non-terminal residue" evidence="14">
    <location>
        <position position="2263"/>
    </location>
</feature>
<evidence type="ECO:0000313" key="14">
    <source>
        <dbReference type="EMBL" id="MFC4533024.1"/>
    </source>
</evidence>
<dbReference type="InterPro" id="IPR036736">
    <property type="entry name" value="ACP-like_sf"/>
</dbReference>
<dbReference type="InterPro" id="IPR020806">
    <property type="entry name" value="PKS_PP-bd"/>
</dbReference>
<dbReference type="CDD" id="cd00833">
    <property type="entry name" value="PKS"/>
    <property type="match status" value="2"/>
</dbReference>
<keyword evidence="7" id="KW-0511">Multifunctional enzyme</keyword>
<dbReference type="Gene3D" id="3.40.366.10">
    <property type="entry name" value="Malonyl-Coenzyme A Acyl Carrier Protein, domain 2"/>
    <property type="match status" value="1"/>
</dbReference>
<dbReference type="InterPro" id="IPR049900">
    <property type="entry name" value="PKS_mFAS_DH"/>
</dbReference>
<evidence type="ECO:0000259" key="11">
    <source>
        <dbReference type="PROSITE" id="PS50075"/>
    </source>
</evidence>
<comment type="caution">
    <text evidence="14">The sequence shown here is derived from an EMBL/GenBank/DDBJ whole genome shotgun (WGS) entry which is preliminary data.</text>
</comment>
<evidence type="ECO:0000256" key="3">
    <source>
        <dbReference type="ARBA" id="ARBA00022450"/>
    </source>
</evidence>
<dbReference type="InterPro" id="IPR036291">
    <property type="entry name" value="NAD(P)-bd_dom_sf"/>
</dbReference>
<keyword evidence="8" id="KW-0012">Acyltransferase</keyword>
<dbReference type="SUPFAM" id="SSF52151">
    <property type="entry name" value="FabD/lysophospholipase-like"/>
    <property type="match status" value="1"/>
</dbReference>
<evidence type="ECO:0000256" key="4">
    <source>
        <dbReference type="ARBA" id="ARBA00022553"/>
    </source>
</evidence>
<feature type="region of interest" description="Disordered" evidence="10">
    <location>
        <begin position="2193"/>
        <end position="2263"/>
    </location>
</feature>
<evidence type="ECO:0000256" key="5">
    <source>
        <dbReference type="ARBA" id="ARBA00022679"/>
    </source>
</evidence>
<proteinExistence type="predicted"/>
<dbReference type="InterPro" id="IPR014030">
    <property type="entry name" value="Ketoacyl_synth_N"/>
</dbReference>
<dbReference type="SUPFAM" id="SSF55048">
    <property type="entry name" value="Probable ACP-binding domain of malonyl-CoA ACP transacylase"/>
    <property type="match status" value="1"/>
</dbReference>
<dbReference type="Pfam" id="PF16197">
    <property type="entry name" value="KAsynt_C_assoc"/>
    <property type="match status" value="2"/>
</dbReference>
<dbReference type="InterPro" id="IPR016036">
    <property type="entry name" value="Malonyl_transacylase_ACP-bd"/>
</dbReference>
<feature type="compositionally biased region" description="Low complexity" evidence="10">
    <location>
        <begin position="2214"/>
        <end position="2263"/>
    </location>
</feature>
<feature type="active site" description="Proton acceptor; for dehydratase activity" evidence="9">
    <location>
        <position position="982"/>
    </location>
</feature>
<dbReference type="PROSITE" id="PS00012">
    <property type="entry name" value="PHOSPHOPANTETHEINE"/>
    <property type="match status" value="1"/>
</dbReference>
<dbReference type="InterPro" id="IPR015083">
    <property type="entry name" value="NorB/c/GfsB-D-like_docking"/>
</dbReference>
<dbReference type="Pfam" id="PF21089">
    <property type="entry name" value="PKS_DH_N"/>
    <property type="match status" value="1"/>
</dbReference>
<evidence type="ECO:0000256" key="2">
    <source>
        <dbReference type="ARBA" id="ARBA00004792"/>
    </source>
</evidence>
<dbReference type="CDD" id="cd08956">
    <property type="entry name" value="KR_3_FAS_SDR_x"/>
    <property type="match status" value="1"/>
</dbReference>
<evidence type="ECO:0000259" key="12">
    <source>
        <dbReference type="PROSITE" id="PS52004"/>
    </source>
</evidence>
<keyword evidence="6" id="KW-0045">Antibiotic biosynthesis</keyword>
<dbReference type="InterPro" id="IPR014043">
    <property type="entry name" value="Acyl_transferase_dom"/>
</dbReference>
<dbReference type="Pfam" id="PF02801">
    <property type="entry name" value="Ketoacyl-synt_C"/>
    <property type="match status" value="2"/>
</dbReference>
<dbReference type="SMART" id="SM01294">
    <property type="entry name" value="PKS_PP_betabranch"/>
    <property type="match status" value="1"/>
</dbReference>
<feature type="domain" description="Ketosynthase family 3 (KS3)" evidence="12">
    <location>
        <begin position="39"/>
        <end position="451"/>
    </location>
</feature>
<dbReference type="Gene3D" id="1.10.1200.10">
    <property type="entry name" value="ACP-like"/>
    <property type="match status" value="1"/>
</dbReference>
<dbReference type="SUPFAM" id="SSF47336">
    <property type="entry name" value="ACP-like"/>
    <property type="match status" value="1"/>
</dbReference>
<dbReference type="InterPro" id="IPR032821">
    <property type="entry name" value="PKS_assoc"/>
</dbReference>
<feature type="region of interest" description="Disordered" evidence="10">
    <location>
        <begin position="452"/>
        <end position="495"/>
    </location>
</feature>
<dbReference type="InterPro" id="IPR055123">
    <property type="entry name" value="SpnB-like_Rossmann"/>
</dbReference>
<dbReference type="InterPro" id="IPR020841">
    <property type="entry name" value="PKS_Beta-ketoAc_synthase_dom"/>
</dbReference>
<dbReference type="InterPro" id="IPR050091">
    <property type="entry name" value="PKS_NRPS_Biosynth_Enz"/>
</dbReference>
<dbReference type="PANTHER" id="PTHR43775">
    <property type="entry name" value="FATTY ACID SYNTHASE"/>
    <property type="match status" value="1"/>
</dbReference>
<dbReference type="Pfam" id="PF00550">
    <property type="entry name" value="PP-binding"/>
    <property type="match status" value="1"/>
</dbReference>
<dbReference type="InterPro" id="IPR042104">
    <property type="entry name" value="PKS_dehydratase_sf"/>
</dbReference>
<dbReference type="Pfam" id="PF00698">
    <property type="entry name" value="Acyl_transf_1"/>
    <property type="match status" value="1"/>
</dbReference>
<dbReference type="InterPro" id="IPR049552">
    <property type="entry name" value="PKS_DH_N"/>
</dbReference>
<evidence type="ECO:0000259" key="13">
    <source>
        <dbReference type="PROSITE" id="PS52019"/>
    </source>
</evidence>
<dbReference type="InterPro" id="IPR057326">
    <property type="entry name" value="KR_dom"/>
</dbReference>
<dbReference type="InterPro" id="IPR009081">
    <property type="entry name" value="PP-bd_ACP"/>
</dbReference>
<dbReference type="RefSeq" id="WP_380841980.1">
    <property type="nucleotide sequence ID" value="NZ_JBHSFP010000012.1"/>
</dbReference>
<dbReference type="SMART" id="SM00822">
    <property type="entry name" value="PKS_KR"/>
    <property type="match status" value="1"/>
</dbReference>
<name>A0ABV9CJ20_9ACTN</name>
<feature type="domain" description="PKS/mFAS DH" evidence="13">
    <location>
        <begin position="950"/>
        <end position="1224"/>
    </location>
</feature>
<sequence>MNDEEKLLEYLRRATAELRDTRRRLEEAETARIPGTAETEPIAIVGMACRYPGGATSPEELWRLLLAETDAIGSFPADRGWDVDDVYDPEPGAPGKTYVREGAFLYDAAEFDPAFFGISPREAVTMDPQQRLLLETSWEVFERAGIDPATLKGSPTGVFTGMMYHDYAENHSTGSVASGRVSYVFGLEGPCVTVDTACSSSLVALHLAVQSLRTGECSLALAGGVAVMATTDTFIEFSKQRAVSFDGRCKSFAAAADGTGWGEGAAVLLVERLSDARRNGHPVLAVIRASATNQDGASSGLTAPNGPSQQRLIRAALAGAGLTAADVDAVEAHGTGTRLGDPIEAQALLLTYGRDRPADRPLWLGSLKSNIGHTQAAAGIGGVIKMVMAIRNAILPKTLHVDEPTPNVDWTAGNVRLLTESRAWPETGRERRAGVSSFGVSGTNVHVILEQAADDDASSGARVTSGAGAGSGGKAPSGEETEPGAAGRDGEHVPSVPAVTPWVLSAKTADGLRAQARRLRTHLGDRPDSDARDVGLSLVTTRAALEHRAVVLGTDRDGLLSGLDLLAGQGAGVTGTVTGPARTVFVFPGQGSQWAGMAVELLDSSPVFAEWIAKCAAALRPLVPWDLPAVLRREPGAPTLDAVDVVQPVLWAVMVSLAELWRSHGVRPAAVVGHSQGEIAAACVAGALSLEDGARVVALRSRIIAVELAGKGGMMSVPLPAEQALEMMRPWGERLNLAAVNGARSVVVCGETGALDELYTQMTGDGLRPRKITVDYASHSPYVEVIREQLLSVLAPVSPRESTVAFYSTLTGGLLDTTEMTADYWYANLRHTVRFEEATRALLDDGARVFVECSPHPVLRVGLQETLEATGATAALVGSLRRDDGGMHRFATSLAEAYVQGATVDWAAFYAGTGARVADLPTYAFQRQRYWLDAPARADVSALGQIPIEHPLLGAAVALAQDGEYVFTSRLSRRSHPWLADHDVLGAVLLPGTAFVELAVRAGEEAGCDLLEELILHAPLPLPAEGGVQVQVIVGASDESGARPVSVHSRADAEDRPWVRNASGRLAAGAPPASFDLAEWPPRDAVGLDVDGAYDALLGRGYAYGPVFQGLTAAWRRGGELYAEIALPEQAHAEAGRFGLHPALLDAAMHVGLVAGQEDGGQETLLPYIWNGVSLHAAGATALRVRIASDPGDATAIAVADQSGAPVMSIASLTARPVSAEQLDAAQAGPSPYRLEWTALPAAAADAPALPDLEEARAAIDAGAAPPPAVLTTCLAEDGPDVLAGVRSTANRVLSTMREWLADERFASSRLVLVTRNAVPGGPDAGGPPQLTAAPVWGLVRAALAENPGRFAVVDLDDHPDSARALDAAAGSGEPEIAIREGRVLAPRLAQDTSETLAPAIDPDGTVLVTGGTGGLGALVARRLAARHGVRRLVLLSRRGPGAPGSAELVEELAALGAEAVVAACDVSDRDALARVLDAIPAEHPLTGVVHTAGVLDDALLAAQTPERLDGSLRPKADAAWHLHELTAGADLSFFVMFSSIAATLGAPGQANYAAANAFLDALAAHRRASGLAGTSLAWGLWEGAGMGESLDESHTARLRRRGYPPLTIDDGLALFDAALASGRACLALMRLDLATLRAQAADVQPMLRGLVRVPPRQSARGAAPQRSLADRLARMPQAERETTLLDLVRTRVAGVLGHPAKESVDPERAFKELGFDSLLSLELRNQLNAATGLRLPATLVFDHPTAKAVALYLVSALVGAAADVPAVAAVTAANGSGDDPIAIVAMACRFPGGVTGPDELWRMLADGKDAITAFPADRGWDLDDLYDPAPGRPGKCYTRNGGFLHDAASFDPGFFGISPNEALLMDPQQRLLLEASWELFERAGIDPATLKGSPTGVFAGVMYHDYALNSATGSIASGRLSYNYGLEGPAITVDTACSSSLVALHLAVRALRSGECTLALAGGATVMATPETLIDFSLQQGLSADGRCKSFSEAADGTGFSEGAGLLLLERLPDARRNGHPVLAVVRGSAVNQDGASNGLTAPNGPSQQRVIRQALADAGLSASDVDAVEAHGTGTTLGDPIEAQALLATYGQDRDRPLWLGSIKSNIGHTQAAAGVAGVIKMVQAMRHGVMPQTLHVDEPSRQVDWSAGAVELLAEAREWPRNGHPRRAGVSSFGISGTNAHVIVEQAPEAEVPAAQEPAAEPPSAGSRGTESPSAESPSAEPSSAEPSSAEPSSAETSWPVETPVETPVVGSGVLGWVLS</sequence>
<dbReference type="PROSITE" id="PS50075">
    <property type="entry name" value="CARRIER"/>
    <property type="match status" value="1"/>
</dbReference>
<comment type="pathway">
    <text evidence="2">Antibiotic biosynthesis.</text>
</comment>
<dbReference type="PROSITE" id="PS00606">
    <property type="entry name" value="KS3_1"/>
    <property type="match status" value="2"/>
</dbReference>
<evidence type="ECO:0000256" key="1">
    <source>
        <dbReference type="ARBA" id="ARBA00001957"/>
    </source>
</evidence>
<organism evidence="14 15">
    <name type="scientific">Sphaerisporangium dianthi</name>
    <dbReference type="NCBI Taxonomy" id="1436120"/>
    <lineage>
        <taxon>Bacteria</taxon>
        <taxon>Bacillati</taxon>
        <taxon>Actinomycetota</taxon>
        <taxon>Actinomycetes</taxon>
        <taxon>Streptosporangiales</taxon>
        <taxon>Streptosporangiaceae</taxon>
        <taxon>Sphaerisporangium</taxon>
    </lineage>
</organism>
<accession>A0ABV9CJ20</accession>
<dbReference type="SUPFAM" id="SSF53901">
    <property type="entry name" value="Thiolase-like"/>
    <property type="match status" value="2"/>
</dbReference>
<dbReference type="PROSITE" id="PS52019">
    <property type="entry name" value="PKS_MFAS_DH"/>
    <property type="match status" value="1"/>
</dbReference>
<dbReference type="Pfam" id="PF08990">
    <property type="entry name" value="Docking"/>
    <property type="match status" value="1"/>
</dbReference>
<feature type="domain" description="Carrier" evidence="11">
    <location>
        <begin position="1680"/>
        <end position="1758"/>
    </location>
</feature>
<dbReference type="Proteomes" id="UP001596004">
    <property type="component" value="Unassembled WGS sequence"/>
</dbReference>
<dbReference type="InterPro" id="IPR016039">
    <property type="entry name" value="Thiolase-like"/>
</dbReference>
<comment type="cofactor">
    <cofactor evidence="1">
        <name>pantetheine 4'-phosphate</name>
        <dbReference type="ChEBI" id="CHEBI:47942"/>
    </cofactor>
</comment>
<evidence type="ECO:0000256" key="7">
    <source>
        <dbReference type="ARBA" id="ARBA00023268"/>
    </source>
</evidence>
<dbReference type="Pfam" id="PF14765">
    <property type="entry name" value="PS-DH"/>
    <property type="match status" value="1"/>
</dbReference>
<evidence type="ECO:0000256" key="8">
    <source>
        <dbReference type="ARBA" id="ARBA00023315"/>
    </source>
</evidence>
<keyword evidence="3" id="KW-0596">Phosphopantetheine</keyword>
<feature type="region of interest" description="C-terminal hotdog fold" evidence="9">
    <location>
        <begin position="1085"/>
        <end position="1224"/>
    </location>
</feature>
<dbReference type="InterPro" id="IPR013968">
    <property type="entry name" value="PKS_KR"/>
</dbReference>
<keyword evidence="15" id="KW-1185">Reference proteome</keyword>
<feature type="domain" description="Ketosynthase family 3 (KS3)" evidence="12">
    <location>
        <begin position="1779"/>
        <end position="2189"/>
    </location>
</feature>
<feature type="active site" description="Proton donor; for dehydratase activity" evidence="9">
    <location>
        <position position="1146"/>
    </location>
</feature>
<evidence type="ECO:0000256" key="9">
    <source>
        <dbReference type="PROSITE-ProRule" id="PRU01363"/>
    </source>
</evidence>
<dbReference type="InterPro" id="IPR020807">
    <property type="entry name" value="PKS_DH"/>
</dbReference>
<evidence type="ECO:0000256" key="6">
    <source>
        <dbReference type="ARBA" id="ARBA00023194"/>
    </source>
</evidence>
<evidence type="ECO:0000313" key="15">
    <source>
        <dbReference type="Proteomes" id="UP001596004"/>
    </source>
</evidence>
<keyword evidence="5" id="KW-0808">Transferase</keyword>
<gene>
    <name evidence="14" type="ORF">ACFO60_19780</name>
</gene>
<dbReference type="Gene3D" id="3.30.70.3290">
    <property type="match status" value="1"/>
</dbReference>
<dbReference type="SMART" id="SM00825">
    <property type="entry name" value="PKS_KS"/>
    <property type="match status" value="2"/>
</dbReference>
<dbReference type="SMART" id="SM00827">
    <property type="entry name" value="PKS_AT"/>
    <property type="match status" value="1"/>
</dbReference>
<dbReference type="Gene3D" id="3.40.47.10">
    <property type="match status" value="2"/>
</dbReference>
<dbReference type="PANTHER" id="PTHR43775:SF51">
    <property type="entry name" value="INACTIVE PHENOLPHTHIOCEROL SYNTHESIS POLYKETIDE SYNTHASE TYPE I PKS1-RELATED"/>
    <property type="match status" value="1"/>
</dbReference>
<dbReference type="PROSITE" id="PS52004">
    <property type="entry name" value="KS3_2"/>
    <property type="match status" value="2"/>
</dbReference>
<dbReference type="Pfam" id="PF00109">
    <property type="entry name" value="ketoacyl-synt"/>
    <property type="match status" value="2"/>
</dbReference>
<dbReference type="Gene3D" id="3.40.50.720">
    <property type="entry name" value="NAD(P)-binding Rossmann-like Domain"/>
    <property type="match status" value="1"/>
</dbReference>
<dbReference type="InterPro" id="IPR014031">
    <property type="entry name" value="Ketoacyl_synth_C"/>
</dbReference>
<dbReference type="EMBL" id="JBHSFP010000012">
    <property type="protein sequence ID" value="MFC4533024.1"/>
    <property type="molecule type" value="Genomic_DNA"/>
</dbReference>
<feature type="region of interest" description="N-terminal hotdog fold" evidence="9">
    <location>
        <begin position="950"/>
        <end position="1073"/>
    </location>
</feature>
<dbReference type="InterPro" id="IPR016035">
    <property type="entry name" value="Acyl_Trfase/lysoPLipase"/>
</dbReference>